<feature type="domain" description="RxLR effector PexRD54 WY" evidence="8">
    <location>
        <begin position="268"/>
        <end position="307"/>
    </location>
</feature>
<comment type="caution">
    <text evidence="9">The sequence shown here is derived from an EMBL/GenBank/DDBJ whole genome shotgun (WGS) entry which is preliminary data.</text>
</comment>
<evidence type="ECO:0000313" key="10">
    <source>
        <dbReference type="Proteomes" id="UP000198211"/>
    </source>
</evidence>
<dbReference type="Proteomes" id="UP000198211">
    <property type="component" value="Unassembled WGS sequence"/>
</dbReference>
<proteinExistence type="inferred from homology"/>
<feature type="signal peptide" evidence="7">
    <location>
        <begin position="1"/>
        <end position="19"/>
    </location>
</feature>
<evidence type="ECO:0000256" key="3">
    <source>
        <dbReference type="ARBA" id="ARBA00010400"/>
    </source>
</evidence>
<dbReference type="GO" id="GO:0005576">
    <property type="term" value="C:extracellular region"/>
    <property type="evidence" value="ECO:0007669"/>
    <property type="project" value="UniProtKB-SubCell"/>
</dbReference>
<comment type="similarity">
    <text evidence="3">Belongs to the RxLR effector family.</text>
</comment>
<keyword evidence="5 7" id="KW-0732">Signal</keyword>
<name>A0A225UST7_9STRA</name>
<feature type="domain" description="RxLR effector PexRD54 WY" evidence="8">
    <location>
        <begin position="85"/>
        <end position="123"/>
    </location>
</feature>
<evidence type="ECO:0000259" key="8">
    <source>
        <dbReference type="Pfam" id="PF22748"/>
    </source>
</evidence>
<accession>A0A225UST7</accession>
<gene>
    <name evidence="9" type="ORF">PHMEG_00033601</name>
</gene>
<evidence type="ECO:0000256" key="1">
    <source>
        <dbReference type="ARBA" id="ARBA00004340"/>
    </source>
</evidence>
<evidence type="ECO:0000256" key="7">
    <source>
        <dbReference type="SAM" id="SignalP"/>
    </source>
</evidence>
<comment type="subcellular location">
    <subcellularLocation>
        <location evidence="1">Host cell</location>
    </subcellularLocation>
    <subcellularLocation>
        <location evidence="2">Secreted</location>
    </subcellularLocation>
</comment>
<feature type="domain" description="RxLR effector PexRD54 WY" evidence="8">
    <location>
        <begin position="172"/>
        <end position="212"/>
    </location>
</feature>
<keyword evidence="10" id="KW-1185">Reference proteome</keyword>
<organism evidence="9 10">
    <name type="scientific">Phytophthora megakarya</name>
    <dbReference type="NCBI Taxonomy" id="4795"/>
    <lineage>
        <taxon>Eukaryota</taxon>
        <taxon>Sar</taxon>
        <taxon>Stramenopiles</taxon>
        <taxon>Oomycota</taxon>
        <taxon>Peronosporomycetes</taxon>
        <taxon>Peronosporales</taxon>
        <taxon>Peronosporaceae</taxon>
        <taxon>Phytophthora</taxon>
    </lineage>
</organism>
<evidence type="ECO:0000256" key="6">
    <source>
        <dbReference type="ARBA" id="ARBA00023026"/>
    </source>
</evidence>
<dbReference type="InterPro" id="IPR054463">
    <property type="entry name" value="PexRD54_WY"/>
</dbReference>
<feature type="chain" id="PRO_5012646466" evidence="7">
    <location>
        <begin position="20"/>
        <end position="503"/>
    </location>
</feature>
<dbReference type="OrthoDB" id="112632at2759"/>
<reference evidence="10" key="1">
    <citation type="submission" date="2017-03" db="EMBL/GenBank/DDBJ databases">
        <title>Phytopthora megakarya and P. palmivora, two closely related causual agents of cacao black pod achieved similar genome size and gene model numbers by different mechanisms.</title>
        <authorList>
            <person name="Ali S."/>
            <person name="Shao J."/>
            <person name="Larry D.J."/>
            <person name="Kronmiller B."/>
            <person name="Shen D."/>
            <person name="Strem M.D."/>
            <person name="Melnick R.L."/>
            <person name="Guiltinan M.J."/>
            <person name="Tyler B.M."/>
            <person name="Meinhardt L.W."/>
            <person name="Bailey B.A."/>
        </authorList>
    </citation>
    <scope>NUCLEOTIDE SEQUENCE [LARGE SCALE GENOMIC DNA]</scope>
    <source>
        <strain evidence="10">zdho120</strain>
    </source>
</reference>
<evidence type="ECO:0000256" key="2">
    <source>
        <dbReference type="ARBA" id="ARBA00004613"/>
    </source>
</evidence>
<dbReference type="EMBL" id="NBNE01011967">
    <property type="protein sequence ID" value="OWY96194.1"/>
    <property type="molecule type" value="Genomic_DNA"/>
</dbReference>
<keyword evidence="4" id="KW-0964">Secreted</keyword>
<keyword evidence="6" id="KW-0843">Virulence</keyword>
<protein>
    <submittedName>
        <fullName evidence="9">RxLR effector protein</fullName>
    </submittedName>
</protein>
<dbReference type="AlphaFoldDB" id="A0A225UST7"/>
<evidence type="ECO:0000256" key="5">
    <source>
        <dbReference type="ARBA" id="ARBA00022729"/>
    </source>
</evidence>
<dbReference type="Pfam" id="PF22748">
    <property type="entry name" value="PexRD54_WY"/>
    <property type="match status" value="3"/>
</dbReference>
<evidence type="ECO:0000313" key="9">
    <source>
        <dbReference type="EMBL" id="OWY96194.1"/>
    </source>
</evidence>
<evidence type="ECO:0000256" key="4">
    <source>
        <dbReference type="ARBA" id="ARBA00022525"/>
    </source>
</evidence>
<sequence length="503" mass="56372">MRFHYVLFLAGATLTSVSASSKAMEPRKYATHLTDNFDSPQIIDYTRKLLRFEDGDEERAIPVVGKLGEIIEKGALTVAQNARVRTWLMKATSTDDAFKALELNMAGSKIFESPKFATWVLYVTKIEKQNPEEIILSKLMTQYNPYTLAKMITSAEKVPKMKELATSLQAQQRQVWLSADESADAVFKLLRLDEAGTDLFKSPQFSTWISYVDAFNTKNPKETASIFATVTRTYDDAALSKMLEAASKVPKTEIIATNLKSQLQTKRIQAWVTSGTSVDDVFKVLKLDRTGTNLFKNSQITTWTSYVDAFNKNFPDEAISVVSKLSKSYDDATLSGMLEAAKAVPGTKKIASYLQGQQNQIWLAEGKTADDIFKLLKLHEPSLENLIDPRLSAWNSFTRAYNMAVDPGKEASLVGTMTTYYTELGLAQLLEAGKKIPQTEKVAKDLQVAQFTRWLNEGKKKDDLITVLKLGDDWSNDADAVIYTLYGRFYDAHNQVIARANRK</sequence>
<dbReference type="GO" id="GO:0043657">
    <property type="term" value="C:host cell"/>
    <property type="evidence" value="ECO:0007669"/>
    <property type="project" value="UniProtKB-SubCell"/>
</dbReference>